<comment type="caution">
    <text evidence="1">The sequence shown here is derived from an EMBL/GenBank/DDBJ whole genome shotgun (WGS) entry which is preliminary data.</text>
</comment>
<evidence type="ECO:0000313" key="1">
    <source>
        <dbReference type="EMBL" id="MDO1451945.1"/>
    </source>
</evidence>
<evidence type="ECO:0000313" key="2">
    <source>
        <dbReference type="Proteomes" id="UP001168528"/>
    </source>
</evidence>
<gene>
    <name evidence="1" type="ORF">Q0590_37095</name>
</gene>
<proteinExistence type="predicted"/>
<keyword evidence="2" id="KW-1185">Reference proteome</keyword>
<organism evidence="1 2">
    <name type="scientific">Rhodocytophaga aerolata</name>
    <dbReference type="NCBI Taxonomy" id="455078"/>
    <lineage>
        <taxon>Bacteria</taxon>
        <taxon>Pseudomonadati</taxon>
        <taxon>Bacteroidota</taxon>
        <taxon>Cytophagia</taxon>
        <taxon>Cytophagales</taxon>
        <taxon>Rhodocytophagaceae</taxon>
        <taxon>Rhodocytophaga</taxon>
    </lineage>
</organism>
<name>A0ABT8RL10_9BACT</name>
<protein>
    <submittedName>
        <fullName evidence="1">Uncharacterized protein</fullName>
    </submittedName>
</protein>
<dbReference type="RefSeq" id="WP_302042739.1">
    <property type="nucleotide sequence ID" value="NZ_JAUKPO010000131.1"/>
</dbReference>
<sequence>MKVSSIIGNLINNGNLSVTHYFDNGTYAKFELTEKGEKELKHNYNKTQMIDWLNTIENTTILIELINNKKETTAGNIG</sequence>
<dbReference type="EMBL" id="JAUKPO010000131">
    <property type="protein sequence ID" value="MDO1451945.1"/>
    <property type="molecule type" value="Genomic_DNA"/>
</dbReference>
<reference evidence="1" key="1">
    <citation type="submission" date="2023-07" db="EMBL/GenBank/DDBJ databases">
        <title>The genome sequence of Rhodocytophaga aerolata KACC 12507.</title>
        <authorList>
            <person name="Zhang X."/>
        </authorList>
    </citation>
    <scope>NUCLEOTIDE SEQUENCE</scope>
    <source>
        <strain evidence="1">KACC 12507</strain>
    </source>
</reference>
<dbReference type="Proteomes" id="UP001168528">
    <property type="component" value="Unassembled WGS sequence"/>
</dbReference>
<accession>A0ABT8RL10</accession>